<dbReference type="PANTHER" id="PTHR45861">
    <property type="entry name" value="DNA POLYMERASE ALPHA CATALYTIC SUBUNIT"/>
    <property type="match status" value="1"/>
</dbReference>
<dbReference type="GO" id="GO:0000166">
    <property type="term" value="F:nucleotide binding"/>
    <property type="evidence" value="ECO:0007669"/>
    <property type="project" value="InterPro"/>
</dbReference>
<evidence type="ECO:0000256" key="5">
    <source>
        <dbReference type="RuleBase" id="RU000442"/>
    </source>
</evidence>
<dbReference type="Pfam" id="PF00136">
    <property type="entry name" value="DNA_pol_B"/>
    <property type="match status" value="1"/>
</dbReference>
<protein>
    <recommendedName>
        <fullName evidence="5">DNA polymerase</fullName>
        <ecNumber evidence="5">2.7.7.7</ecNumber>
    </recommendedName>
</protein>
<dbReference type="InterPro" id="IPR017964">
    <property type="entry name" value="DNA-dir_DNA_pol_B_CS"/>
</dbReference>
<keyword evidence="10" id="KW-1185">Reference proteome</keyword>
<dbReference type="EMBL" id="FN668650">
    <property type="protein sequence ID" value="CBK22570.2"/>
    <property type="molecule type" value="Genomic_DNA"/>
</dbReference>
<evidence type="ECO:0000259" key="7">
    <source>
        <dbReference type="Pfam" id="PF00136"/>
    </source>
</evidence>
<feature type="compositionally biased region" description="Basic and acidic residues" evidence="6">
    <location>
        <begin position="299"/>
        <end position="323"/>
    </location>
</feature>
<proteinExistence type="inferred from homology"/>
<dbReference type="Gene3D" id="3.30.420.10">
    <property type="entry name" value="Ribonuclease H-like superfamily/Ribonuclease H"/>
    <property type="match status" value="1"/>
</dbReference>
<evidence type="ECO:0000256" key="2">
    <source>
        <dbReference type="ARBA" id="ARBA00022679"/>
    </source>
</evidence>
<dbReference type="SMART" id="SM00486">
    <property type="entry name" value="POLBc"/>
    <property type="match status" value="1"/>
</dbReference>
<evidence type="ECO:0000256" key="4">
    <source>
        <dbReference type="ARBA" id="ARBA00022932"/>
    </source>
</evidence>
<name>D8M3U7_BLAHO</name>
<dbReference type="PANTHER" id="PTHR45861:SF1">
    <property type="entry name" value="DNA POLYMERASE ALPHA CATALYTIC SUBUNIT"/>
    <property type="match status" value="1"/>
</dbReference>
<dbReference type="PRINTS" id="PR00106">
    <property type="entry name" value="DNAPOLB"/>
</dbReference>
<dbReference type="OrthoDB" id="6755010at2759"/>
<organism evidence="9">
    <name type="scientific">Blastocystis hominis</name>
    <dbReference type="NCBI Taxonomy" id="12968"/>
    <lineage>
        <taxon>Eukaryota</taxon>
        <taxon>Sar</taxon>
        <taxon>Stramenopiles</taxon>
        <taxon>Bigyra</taxon>
        <taxon>Opalozoa</taxon>
        <taxon>Opalinata</taxon>
        <taxon>Blastocystidae</taxon>
        <taxon>Blastocystis</taxon>
    </lineage>
</organism>
<comment type="similarity">
    <text evidence="1 5">Belongs to the DNA polymerase type-B family.</text>
</comment>
<dbReference type="InterPro" id="IPR012337">
    <property type="entry name" value="RNaseH-like_sf"/>
</dbReference>
<keyword evidence="3 5" id="KW-0548">Nucleotidyltransferase</keyword>
<dbReference type="GO" id="GO:0003682">
    <property type="term" value="F:chromatin binding"/>
    <property type="evidence" value="ECO:0007669"/>
    <property type="project" value="TreeGrafter"/>
</dbReference>
<evidence type="ECO:0000256" key="3">
    <source>
        <dbReference type="ARBA" id="ARBA00022695"/>
    </source>
</evidence>
<evidence type="ECO:0000313" key="10">
    <source>
        <dbReference type="Proteomes" id="UP000008312"/>
    </source>
</evidence>
<gene>
    <name evidence="9" type="ORF">GSBLH_T00002677001</name>
</gene>
<dbReference type="SUPFAM" id="SSF56672">
    <property type="entry name" value="DNA/RNA polymerases"/>
    <property type="match status" value="1"/>
</dbReference>
<keyword evidence="5" id="KW-0235">DNA replication</keyword>
<dbReference type="InterPro" id="IPR043502">
    <property type="entry name" value="DNA/RNA_pol_sf"/>
</dbReference>
<dbReference type="EC" id="2.7.7.7" evidence="5"/>
<accession>D8M3U7</accession>
<feature type="domain" description="DNA-directed DNA polymerase family B multifunctional" evidence="7">
    <location>
        <begin position="211"/>
        <end position="664"/>
    </location>
</feature>
<dbReference type="InterPro" id="IPR023211">
    <property type="entry name" value="DNA_pol_palm_dom_sf"/>
</dbReference>
<dbReference type="Gene3D" id="1.10.132.60">
    <property type="entry name" value="DNA polymerase family B, C-terminal domain"/>
    <property type="match status" value="1"/>
</dbReference>
<dbReference type="Gene3D" id="3.90.1600.10">
    <property type="entry name" value="Palm domain of DNA polymerase"/>
    <property type="match status" value="2"/>
</dbReference>
<evidence type="ECO:0000256" key="1">
    <source>
        <dbReference type="ARBA" id="ARBA00005755"/>
    </source>
</evidence>
<evidence type="ECO:0000256" key="6">
    <source>
        <dbReference type="SAM" id="MobiDB-lite"/>
    </source>
</evidence>
<dbReference type="GO" id="GO:0003697">
    <property type="term" value="F:single-stranded DNA binding"/>
    <property type="evidence" value="ECO:0007669"/>
    <property type="project" value="TreeGrafter"/>
</dbReference>
<keyword evidence="5" id="KW-0238">DNA-binding</keyword>
<dbReference type="InterPro" id="IPR042087">
    <property type="entry name" value="DNA_pol_B_thumb"/>
</dbReference>
<dbReference type="GO" id="GO:0006272">
    <property type="term" value="P:leading strand elongation"/>
    <property type="evidence" value="ECO:0007669"/>
    <property type="project" value="TreeGrafter"/>
</dbReference>
<dbReference type="SUPFAM" id="SSF53098">
    <property type="entry name" value="Ribonuclease H-like"/>
    <property type="match status" value="1"/>
</dbReference>
<feature type="region of interest" description="Disordered" evidence="6">
    <location>
        <begin position="299"/>
        <end position="327"/>
    </location>
</feature>
<dbReference type="PROSITE" id="PS00116">
    <property type="entry name" value="DNA_POLYMERASE_B"/>
    <property type="match status" value="1"/>
</dbReference>
<sequence length="780" mass="89413">MVYDGVKVDQATDAKNQSPATSCCWIRPVKQYPLQFAKTLEANRLRPVQVRTEAELVHSLLKYVNTMDPDLVVGHNITGDDLFMLQSSFLRHKLSWWEMGRLRYKQPPRQFPPNEVAMKLLSGRLVVDTYTSAKELIHEDNYSLPALAAKYTSIRLRELNNFSGDVLYSNATRLCTAIQSNLIAANAAAQLMFSLLIIPLSHQISCISGLPWGRCLRSNRSERVEYYLLHGFRQKNFITPDKQRKVKQQKRKSKYEGGLVLEPKADLYEDFVLVLDFNSLYPSIIQEYNLCYTTVKREKKEEENENEKENEKEKEKEERKEVEKEEGEDEDGDLLIRYLVTKRREVKGLMKKESNPLKRKQLDIRQLALKILANSMYGCLGFTNSRFCATAIASTVTRVGRYILQNTRLLAEKEGYSVIYGDTDSIMINTATRDYQQTMEIGRELKNKINKKYKYLQIDIDYVFQKMLLLKKKKYAAVKVISVEGTRLTTQRETRGIDLVRRDWSILTKDAGSKLLDILFSEESRDEFADQFGRYLTDLAASMRNNLVPYEKYEITMSLTRSLADYRERDISSLPHVVVAQFIEIHSFIHSIDSLIHSFVSFTHAGDFIRYVICYPPNASSSPSLGSQAFTVAEIRNSNGALKPDVDWYLRNQLLPTLSRLIAPLKDIPPSFLSHCLGLPFQPAFSSEFGAEDRGKVSFVFRTMAEREDYAVLYEQTDAIRIKCEKCGKERELDVLGVRNEHGSAICPVRGENGVECSADAAIHEITSRTAFSCMHDEPL</sequence>
<dbReference type="GeneID" id="24919824"/>
<dbReference type="GO" id="GO:0003887">
    <property type="term" value="F:DNA-directed DNA polymerase activity"/>
    <property type="evidence" value="ECO:0007669"/>
    <property type="project" value="UniProtKB-KW"/>
</dbReference>
<dbReference type="InterPro" id="IPR006133">
    <property type="entry name" value="DNA-dir_DNA_pol_B_exonuc"/>
</dbReference>
<dbReference type="InterPro" id="IPR006172">
    <property type="entry name" value="DNA-dir_DNA_pol_B"/>
</dbReference>
<dbReference type="InterPro" id="IPR006134">
    <property type="entry name" value="DNA-dir_DNA_pol_B_multi_dom"/>
</dbReference>
<keyword evidence="2 5" id="KW-0808">Transferase</keyword>
<dbReference type="GO" id="GO:0005658">
    <property type="term" value="C:alpha DNA polymerase:primase complex"/>
    <property type="evidence" value="ECO:0007669"/>
    <property type="project" value="TreeGrafter"/>
</dbReference>
<comment type="catalytic activity">
    <reaction evidence="5">
        <text>DNA(n) + a 2'-deoxyribonucleoside 5'-triphosphate = DNA(n+1) + diphosphate</text>
        <dbReference type="Rhea" id="RHEA:22508"/>
        <dbReference type="Rhea" id="RHEA-COMP:17339"/>
        <dbReference type="Rhea" id="RHEA-COMP:17340"/>
        <dbReference type="ChEBI" id="CHEBI:33019"/>
        <dbReference type="ChEBI" id="CHEBI:61560"/>
        <dbReference type="ChEBI" id="CHEBI:173112"/>
        <dbReference type="EC" id="2.7.7.7"/>
    </reaction>
</comment>
<dbReference type="Pfam" id="PF03104">
    <property type="entry name" value="DNA_pol_B_exo1"/>
    <property type="match status" value="1"/>
</dbReference>
<feature type="domain" description="DNA-directed DNA polymerase family B exonuclease" evidence="8">
    <location>
        <begin position="48"/>
        <end position="145"/>
    </location>
</feature>
<dbReference type="GO" id="GO:0003688">
    <property type="term" value="F:DNA replication origin binding"/>
    <property type="evidence" value="ECO:0007669"/>
    <property type="project" value="TreeGrafter"/>
</dbReference>
<dbReference type="NCBIfam" id="TIGR00592">
    <property type="entry name" value="pol2"/>
    <property type="match status" value="1"/>
</dbReference>
<reference evidence="9" key="1">
    <citation type="submission" date="2010-02" db="EMBL/GenBank/DDBJ databases">
        <title>Sequencing and annotation of the Blastocystis hominis genome.</title>
        <authorList>
            <person name="Wincker P."/>
        </authorList>
    </citation>
    <scope>NUCLEOTIDE SEQUENCE</scope>
    <source>
        <strain evidence="9">Singapore isolate B</strain>
    </source>
</reference>
<dbReference type="AlphaFoldDB" id="D8M3U7"/>
<dbReference type="InParanoid" id="D8M3U7"/>
<dbReference type="InterPro" id="IPR036397">
    <property type="entry name" value="RNaseH_sf"/>
</dbReference>
<evidence type="ECO:0000259" key="8">
    <source>
        <dbReference type="Pfam" id="PF03104"/>
    </source>
</evidence>
<dbReference type="RefSeq" id="XP_012896618.1">
    <property type="nucleotide sequence ID" value="XM_013041164.1"/>
</dbReference>
<dbReference type="Proteomes" id="UP000008312">
    <property type="component" value="Unassembled WGS sequence"/>
</dbReference>
<dbReference type="GO" id="GO:0006273">
    <property type="term" value="P:lagging strand elongation"/>
    <property type="evidence" value="ECO:0007669"/>
    <property type="project" value="TreeGrafter"/>
</dbReference>
<evidence type="ECO:0000313" key="9">
    <source>
        <dbReference type="EMBL" id="CBK22570.2"/>
    </source>
</evidence>
<dbReference type="OMA" id="HRPECES"/>
<dbReference type="GO" id="GO:1902975">
    <property type="term" value="P:mitotic DNA replication initiation"/>
    <property type="evidence" value="ECO:0007669"/>
    <property type="project" value="TreeGrafter"/>
</dbReference>
<keyword evidence="4 5" id="KW-0239">DNA-directed DNA polymerase</keyword>